<name>A0ABD6BN31_9EURY</name>
<dbReference type="InterPro" id="IPR001537">
    <property type="entry name" value="SpoU_MeTrfase"/>
</dbReference>
<feature type="compositionally biased region" description="Low complexity" evidence="5">
    <location>
        <begin position="11"/>
        <end position="24"/>
    </location>
</feature>
<dbReference type="InterPro" id="IPR029028">
    <property type="entry name" value="Alpha/beta_knot_MTases"/>
</dbReference>
<dbReference type="CDD" id="cd18093">
    <property type="entry name" value="SpoU-like_TrmJ"/>
    <property type="match status" value="1"/>
</dbReference>
<keyword evidence="8" id="KW-1185">Reference proteome</keyword>
<evidence type="ECO:0000256" key="3">
    <source>
        <dbReference type="ARBA" id="ARBA00022679"/>
    </source>
</evidence>
<dbReference type="AlphaFoldDB" id="A0ABD6BN31"/>
<dbReference type="RefSeq" id="WP_267645786.1">
    <property type="nucleotide sequence ID" value="NZ_JANHGR010000001.1"/>
</dbReference>
<keyword evidence="4" id="KW-0949">S-adenosyl-L-methionine</keyword>
<dbReference type="InterPro" id="IPR029026">
    <property type="entry name" value="tRNA_m1G_MTases_N"/>
</dbReference>
<dbReference type="NCBIfam" id="TIGR00050">
    <property type="entry name" value="rRNA_methyl_1"/>
    <property type="match status" value="1"/>
</dbReference>
<dbReference type="PANTHER" id="PTHR42786:SF2">
    <property type="entry name" value="TRNA (CYTIDINE_URIDINE-2'-O-)-METHYLTRANSFERASE TRMJ"/>
    <property type="match status" value="1"/>
</dbReference>
<dbReference type="Pfam" id="PF00588">
    <property type="entry name" value="SpoU_methylase"/>
    <property type="match status" value="1"/>
</dbReference>
<dbReference type="GO" id="GO:0008168">
    <property type="term" value="F:methyltransferase activity"/>
    <property type="evidence" value="ECO:0007669"/>
    <property type="project" value="UniProtKB-KW"/>
</dbReference>
<feature type="domain" description="tRNA/rRNA methyltransferase SpoU type" evidence="6">
    <location>
        <begin position="32"/>
        <end position="184"/>
    </location>
</feature>
<evidence type="ECO:0000256" key="4">
    <source>
        <dbReference type="ARBA" id="ARBA00022691"/>
    </source>
</evidence>
<gene>
    <name evidence="7" type="ORF">ACFSAU_03300</name>
</gene>
<dbReference type="Gene3D" id="1.10.8.590">
    <property type="match status" value="1"/>
</dbReference>
<organism evidence="7 8">
    <name type="scientific">Halolamina litorea</name>
    <dbReference type="NCBI Taxonomy" id="1515593"/>
    <lineage>
        <taxon>Archaea</taxon>
        <taxon>Methanobacteriati</taxon>
        <taxon>Methanobacteriota</taxon>
        <taxon>Stenosarchaea group</taxon>
        <taxon>Halobacteria</taxon>
        <taxon>Halobacteriales</taxon>
        <taxon>Haloferacaceae</taxon>
    </lineage>
</organism>
<comment type="similarity">
    <text evidence="1">Belongs to the class IV-like SAM-binding methyltransferase superfamily. RNA methyltransferase TrmH family.</text>
</comment>
<accession>A0ABD6BN31</accession>
<dbReference type="Gene3D" id="3.40.1280.10">
    <property type="match status" value="1"/>
</dbReference>
<evidence type="ECO:0000256" key="2">
    <source>
        <dbReference type="ARBA" id="ARBA00022603"/>
    </source>
</evidence>
<protein>
    <submittedName>
        <fullName evidence="7">RNA methyltransferase</fullName>
    </submittedName>
</protein>
<proteinExistence type="inferred from homology"/>
<dbReference type="InterPro" id="IPR004384">
    <property type="entry name" value="RNA_MeTrfase_TrmJ/LasT"/>
</dbReference>
<dbReference type="SUPFAM" id="SSF75217">
    <property type="entry name" value="alpha/beta knot"/>
    <property type="match status" value="1"/>
</dbReference>
<evidence type="ECO:0000256" key="1">
    <source>
        <dbReference type="ARBA" id="ARBA00007228"/>
    </source>
</evidence>
<dbReference type="PIRSF" id="PIRSF004808">
    <property type="entry name" value="LasT"/>
    <property type="match status" value="1"/>
</dbReference>
<keyword evidence="2 7" id="KW-0489">Methyltransferase</keyword>
<feature type="region of interest" description="Disordered" evidence="5">
    <location>
        <begin position="1"/>
        <end position="24"/>
    </location>
</feature>
<dbReference type="Proteomes" id="UP001597139">
    <property type="component" value="Unassembled WGS sequence"/>
</dbReference>
<comment type="caution">
    <text evidence="7">The sequence shown here is derived from an EMBL/GenBank/DDBJ whole genome shotgun (WGS) entry which is preliminary data.</text>
</comment>
<reference evidence="7 8" key="1">
    <citation type="journal article" date="2019" name="Int. J. Syst. Evol. Microbiol.">
        <title>The Global Catalogue of Microorganisms (GCM) 10K type strain sequencing project: providing services to taxonomists for standard genome sequencing and annotation.</title>
        <authorList>
            <consortium name="The Broad Institute Genomics Platform"/>
            <consortium name="The Broad Institute Genome Sequencing Center for Infectious Disease"/>
            <person name="Wu L."/>
            <person name="Ma J."/>
        </authorList>
    </citation>
    <scope>NUCLEOTIDE SEQUENCE [LARGE SCALE GENOMIC DNA]</scope>
    <source>
        <strain evidence="7 8">CGMCC 1.12859</strain>
    </source>
</reference>
<evidence type="ECO:0000313" key="7">
    <source>
        <dbReference type="EMBL" id="MFD1566508.1"/>
    </source>
</evidence>
<evidence type="ECO:0000313" key="8">
    <source>
        <dbReference type="Proteomes" id="UP001597139"/>
    </source>
</evidence>
<dbReference type="EMBL" id="JBHUCZ010000001">
    <property type="protein sequence ID" value="MFD1566508.1"/>
    <property type="molecule type" value="Genomic_DNA"/>
</dbReference>
<evidence type="ECO:0000256" key="5">
    <source>
        <dbReference type="SAM" id="MobiDB-lite"/>
    </source>
</evidence>
<dbReference type="PANTHER" id="PTHR42786">
    <property type="entry name" value="TRNA/RRNA METHYLTRANSFERASE"/>
    <property type="match status" value="1"/>
</dbReference>
<keyword evidence="3" id="KW-0808">Transferase</keyword>
<dbReference type="GO" id="GO:0032259">
    <property type="term" value="P:methylation"/>
    <property type="evidence" value="ECO:0007669"/>
    <property type="project" value="UniProtKB-KW"/>
</dbReference>
<sequence length="285" mass="31551">MSDEHTDPATNGASGDGSKNAAADAAGVAPDISVCIVEPQTPGNVGTIARAMKNFGLSDLLLVDPPEIEPDGEAYGFAGHARQDVLPEAEEVSFEEVCANYHTVGFTAITGEDSRKHVRFPYATPESLVDQLRGVDAPVALVFGREDKGLSNEELEQLDQVASIPADPDYPVMNLGQAATVTLYELRTLTLENGETQLPDIDAHRADPEEVERLHDYWDEFLQSMGHREHKHEKTERMLRRLVGRANPTDREVTTLLGVLRRATDQLDERRKLLDELDEEDELRR</sequence>
<evidence type="ECO:0000259" key="6">
    <source>
        <dbReference type="Pfam" id="PF00588"/>
    </source>
</evidence>